<evidence type="ECO:0000313" key="7">
    <source>
        <dbReference type="EMBL" id="KLU87798.1"/>
    </source>
</evidence>
<keyword evidence="3 6" id="KW-0812">Transmembrane</keyword>
<dbReference type="Gene3D" id="1.20.1260.100">
    <property type="entry name" value="TspO/MBR protein"/>
    <property type="match status" value="1"/>
</dbReference>
<reference evidence="7" key="3">
    <citation type="submission" date="2011-03" db="EMBL/GenBank/DDBJ databases">
        <title>Annotation of Magnaporthe poae ATCC 64411.</title>
        <authorList>
            <person name="Ma L.-J."/>
            <person name="Dead R."/>
            <person name="Young S.K."/>
            <person name="Zeng Q."/>
            <person name="Gargeya S."/>
            <person name="Fitzgerald M."/>
            <person name="Haas B."/>
            <person name="Abouelleil A."/>
            <person name="Alvarado L."/>
            <person name="Arachchi H.M."/>
            <person name="Berlin A."/>
            <person name="Brown A."/>
            <person name="Chapman S.B."/>
            <person name="Chen Z."/>
            <person name="Dunbar C."/>
            <person name="Freedman E."/>
            <person name="Gearin G."/>
            <person name="Gellesch M."/>
            <person name="Goldberg J."/>
            <person name="Griggs A."/>
            <person name="Gujja S."/>
            <person name="Heiman D."/>
            <person name="Howarth C."/>
            <person name="Larson L."/>
            <person name="Lui A."/>
            <person name="MacDonald P.J.P."/>
            <person name="Mehta T."/>
            <person name="Montmayeur A."/>
            <person name="Murphy C."/>
            <person name="Neiman D."/>
            <person name="Pearson M."/>
            <person name="Priest M."/>
            <person name="Roberts A."/>
            <person name="Saif S."/>
            <person name="Shea T."/>
            <person name="Shenoy N."/>
            <person name="Sisk P."/>
            <person name="Stolte C."/>
            <person name="Sykes S."/>
            <person name="Yandava C."/>
            <person name="Wortman J."/>
            <person name="Nusbaum C."/>
            <person name="Birren B."/>
        </authorList>
    </citation>
    <scope>NUCLEOTIDE SEQUENCE</scope>
    <source>
        <strain evidence="7">ATCC 64411</strain>
    </source>
</reference>
<dbReference type="EMBL" id="GL876970">
    <property type="protein sequence ID" value="KLU87798.1"/>
    <property type="molecule type" value="Genomic_DNA"/>
</dbReference>
<name>A0A0C4E2Z8_MAGP6</name>
<reference evidence="8" key="4">
    <citation type="journal article" date="2015" name="G3 (Bethesda)">
        <title>Genome sequences of three phytopathogenic species of the Magnaporthaceae family of fungi.</title>
        <authorList>
            <person name="Okagaki L.H."/>
            <person name="Nunes C.C."/>
            <person name="Sailsbery J."/>
            <person name="Clay B."/>
            <person name="Brown D."/>
            <person name="John T."/>
            <person name="Oh Y."/>
            <person name="Young N."/>
            <person name="Fitzgerald M."/>
            <person name="Haas B.J."/>
            <person name="Zeng Q."/>
            <person name="Young S."/>
            <person name="Adiconis X."/>
            <person name="Fan L."/>
            <person name="Levin J.Z."/>
            <person name="Mitchell T.K."/>
            <person name="Okubara P.A."/>
            <person name="Farman M.L."/>
            <person name="Kohn L.M."/>
            <person name="Birren B."/>
            <person name="Ma L.-J."/>
            <person name="Dean R.A."/>
        </authorList>
    </citation>
    <scope>NUCLEOTIDE SEQUENCE</scope>
    <source>
        <strain evidence="8">ATCC 64411 / 73-15</strain>
    </source>
</reference>
<feature type="transmembrane region" description="Helical" evidence="6">
    <location>
        <begin position="99"/>
        <end position="118"/>
    </location>
</feature>
<gene>
    <name evidence="7" type="ORF">MAPG_06791</name>
</gene>
<dbReference type="InterPro" id="IPR038330">
    <property type="entry name" value="TspO/MBR-related_sf"/>
</dbReference>
<evidence type="ECO:0000256" key="1">
    <source>
        <dbReference type="ARBA" id="ARBA00004141"/>
    </source>
</evidence>
<reference evidence="9" key="1">
    <citation type="submission" date="2010-05" db="EMBL/GenBank/DDBJ databases">
        <title>The genome sequence of Magnaporthe poae strain ATCC 64411.</title>
        <authorList>
            <person name="Ma L.-J."/>
            <person name="Dead R."/>
            <person name="Young S."/>
            <person name="Zeng Q."/>
            <person name="Koehrsen M."/>
            <person name="Alvarado L."/>
            <person name="Berlin A."/>
            <person name="Chapman S.B."/>
            <person name="Chen Z."/>
            <person name="Freedman E."/>
            <person name="Gellesch M."/>
            <person name="Goldberg J."/>
            <person name="Griggs A."/>
            <person name="Gujja S."/>
            <person name="Heilman E.R."/>
            <person name="Heiman D."/>
            <person name="Hepburn T."/>
            <person name="Howarth C."/>
            <person name="Jen D."/>
            <person name="Larson L."/>
            <person name="Mehta T."/>
            <person name="Neiman D."/>
            <person name="Pearson M."/>
            <person name="Roberts A."/>
            <person name="Saif S."/>
            <person name="Shea T."/>
            <person name="Shenoy N."/>
            <person name="Sisk P."/>
            <person name="Stolte C."/>
            <person name="Sykes S."/>
            <person name="Walk T."/>
            <person name="White J."/>
            <person name="Yandava C."/>
            <person name="Haas B."/>
            <person name="Nusbaum C."/>
            <person name="Birren B."/>
        </authorList>
    </citation>
    <scope>NUCLEOTIDE SEQUENCE [LARGE SCALE GENOMIC DNA]</scope>
    <source>
        <strain evidence="9">ATCC 64411 / 73-15</strain>
    </source>
</reference>
<proteinExistence type="inferred from homology"/>
<comment type="similarity">
    <text evidence="2">Belongs to the TspO/BZRP family.</text>
</comment>
<feature type="transmembrane region" description="Helical" evidence="6">
    <location>
        <begin position="149"/>
        <end position="172"/>
    </location>
</feature>
<dbReference type="EMBL" id="ADBL01001639">
    <property type="status" value="NOT_ANNOTATED_CDS"/>
    <property type="molecule type" value="Genomic_DNA"/>
</dbReference>
<sequence length="188" mass="20571">MTTYIPQLTLPYEVFASPAASILLPVGLGTLVGFSTRPSETKKKYMALKQPPFHPPAYVFGPAWTALYGLMGYGAYRAVSTGLAPLSSVEHIRMTKHGATLYTIQLGLNLAWMPLFFGLKRPVEATVDIVALLGTAGYLTYIWGSVDKVAGWCFAPYVAWLSYATYLCVGAAHLNNWGLKDKEVSKEQ</sequence>
<dbReference type="OMA" id="WSWLFFG"/>
<comment type="subcellular location">
    <subcellularLocation>
        <location evidence="1">Membrane</location>
        <topology evidence="1">Multi-pass membrane protein</topology>
    </subcellularLocation>
</comment>
<feature type="transmembrane region" description="Helical" evidence="6">
    <location>
        <begin position="125"/>
        <end position="143"/>
    </location>
</feature>
<dbReference type="VEuPathDB" id="FungiDB:MAPG_06791"/>
<dbReference type="PANTHER" id="PTHR10057:SF0">
    <property type="entry name" value="TRANSLOCATOR PROTEIN"/>
    <property type="match status" value="1"/>
</dbReference>
<dbReference type="EnsemblFungi" id="MAPG_06791T0">
    <property type="protein sequence ID" value="MAPG_06791T0"/>
    <property type="gene ID" value="MAPG_06791"/>
</dbReference>
<reference evidence="7" key="2">
    <citation type="submission" date="2010-05" db="EMBL/GenBank/DDBJ databases">
        <title>The Genome Sequence of Magnaporthe poae strain ATCC 64411.</title>
        <authorList>
            <consortium name="The Broad Institute Genome Sequencing Platform"/>
            <consortium name="Broad Institute Genome Sequencing Center for Infectious Disease"/>
            <person name="Ma L.-J."/>
            <person name="Dead R."/>
            <person name="Young S."/>
            <person name="Zeng Q."/>
            <person name="Koehrsen M."/>
            <person name="Alvarado L."/>
            <person name="Berlin A."/>
            <person name="Chapman S.B."/>
            <person name="Chen Z."/>
            <person name="Freedman E."/>
            <person name="Gellesch M."/>
            <person name="Goldberg J."/>
            <person name="Griggs A."/>
            <person name="Gujja S."/>
            <person name="Heilman E.R."/>
            <person name="Heiman D."/>
            <person name="Hepburn T."/>
            <person name="Howarth C."/>
            <person name="Jen D."/>
            <person name="Larson L."/>
            <person name="Mehta T."/>
            <person name="Neiman D."/>
            <person name="Pearson M."/>
            <person name="Roberts A."/>
            <person name="Saif S."/>
            <person name="Shea T."/>
            <person name="Shenoy N."/>
            <person name="Sisk P."/>
            <person name="Stolte C."/>
            <person name="Sykes S."/>
            <person name="Walk T."/>
            <person name="White J."/>
            <person name="Yandava C."/>
            <person name="Haas B."/>
            <person name="Nusbaum C."/>
            <person name="Birren B."/>
        </authorList>
    </citation>
    <scope>NUCLEOTIDE SEQUENCE</scope>
    <source>
        <strain evidence="7">ATCC 64411</strain>
    </source>
</reference>
<evidence type="ECO:0000313" key="8">
    <source>
        <dbReference type="EnsemblFungi" id="MAPG_06791T0"/>
    </source>
</evidence>
<dbReference type="eggNOG" id="KOG3797">
    <property type="taxonomic scope" value="Eukaryota"/>
</dbReference>
<dbReference type="FunFam" id="1.20.1260.100:FF:000001">
    <property type="entry name" value="translocator protein 2"/>
    <property type="match status" value="1"/>
</dbReference>
<evidence type="ECO:0000256" key="5">
    <source>
        <dbReference type="ARBA" id="ARBA00023136"/>
    </source>
</evidence>
<keyword evidence="9" id="KW-1185">Reference proteome</keyword>
<dbReference type="STRING" id="644358.A0A0C4E2Z8"/>
<dbReference type="Proteomes" id="UP000011715">
    <property type="component" value="Unassembled WGS sequence"/>
</dbReference>
<keyword evidence="4 6" id="KW-1133">Transmembrane helix</keyword>
<keyword evidence="5 6" id="KW-0472">Membrane</keyword>
<dbReference type="PIRSF" id="PIRSF005859">
    <property type="entry name" value="PBR"/>
    <property type="match status" value="1"/>
</dbReference>
<protein>
    <submittedName>
        <fullName evidence="7">Translocator protein</fullName>
    </submittedName>
</protein>
<dbReference type="OrthoDB" id="8841220at2759"/>
<dbReference type="InterPro" id="IPR004307">
    <property type="entry name" value="TspO_MBR"/>
</dbReference>
<organism evidence="8 9">
    <name type="scientific">Magnaporthiopsis poae (strain ATCC 64411 / 73-15)</name>
    <name type="common">Kentucky bluegrass fungus</name>
    <name type="synonym">Magnaporthe poae</name>
    <dbReference type="NCBI Taxonomy" id="644358"/>
    <lineage>
        <taxon>Eukaryota</taxon>
        <taxon>Fungi</taxon>
        <taxon>Dikarya</taxon>
        <taxon>Ascomycota</taxon>
        <taxon>Pezizomycotina</taxon>
        <taxon>Sordariomycetes</taxon>
        <taxon>Sordariomycetidae</taxon>
        <taxon>Magnaporthales</taxon>
        <taxon>Magnaporthaceae</taxon>
        <taxon>Magnaporthiopsis</taxon>
    </lineage>
</organism>
<reference evidence="8" key="5">
    <citation type="submission" date="2015-06" db="UniProtKB">
        <authorList>
            <consortium name="EnsemblFungi"/>
        </authorList>
    </citation>
    <scope>IDENTIFICATION</scope>
    <source>
        <strain evidence="8">ATCC 64411</strain>
    </source>
</reference>
<dbReference type="GO" id="GO:0005741">
    <property type="term" value="C:mitochondrial outer membrane"/>
    <property type="evidence" value="ECO:0007669"/>
    <property type="project" value="TreeGrafter"/>
</dbReference>
<evidence type="ECO:0000256" key="4">
    <source>
        <dbReference type="ARBA" id="ARBA00022989"/>
    </source>
</evidence>
<evidence type="ECO:0000256" key="2">
    <source>
        <dbReference type="ARBA" id="ARBA00007524"/>
    </source>
</evidence>
<feature type="transmembrane region" description="Helical" evidence="6">
    <location>
        <begin position="15"/>
        <end position="36"/>
    </location>
</feature>
<evidence type="ECO:0000256" key="6">
    <source>
        <dbReference type="SAM" id="Phobius"/>
    </source>
</evidence>
<dbReference type="AlphaFoldDB" id="A0A0C4E2Z8"/>
<dbReference type="GO" id="GO:0033013">
    <property type="term" value="P:tetrapyrrole metabolic process"/>
    <property type="evidence" value="ECO:0007669"/>
    <property type="project" value="UniProtKB-ARBA"/>
</dbReference>
<dbReference type="PANTHER" id="PTHR10057">
    <property type="entry name" value="PERIPHERAL-TYPE BENZODIAZEPINE RECEPTOR"/>
    <property type="match status" value="1"/>
</dbReference>
<feature type="transmembrane region" description="Helical" evidence="6">
    <location>
        <begin position="57"/>
        <end position="79"/>
    </location>
</feature>
<evidence type="ECO:0000313" key="9">
    <source>
        <dbReference type="Proteomes" id="UP000011715"/>
    </source>
</evidence>
<accession>A0A0C4E2Z8</accession>
<evidence type="ECO:0000256" key="3">
    <source>
        <dbReference type="ARBA" id="ARBA00022692"/>
    </source>
</evidence>
<dbReference type="Pfam" id="PF03073">
    <property type="entry name" value="TspO_MBR"/>
    <property type="match status" value="1"/>
</dbReference>
<dbReference type="CDD" id="cd15904">
    <property type="entry name" value="TSPO_MBR"/>
    <property type="match status" value="1"/>
</dbReference>